<dbReference type="InParanoid" id="F8PK35"/>
<evidence type="ECO:0000256" key="1">
    <source>
        <dbReference type="SAM" id="MobiDB-lite"/>
    </source>
</evidence>
<reference evidence="3" key="1">
    <citation type="journal article" date="2011" name="Science">
        <title>The plant cell wall-decomposing machinery underlies the functional diversity of forest fungi.</title>
        <authorList>
            <person name="Eastwood D.C."/>
            <person name="Floudas D."/>
            <person name="Binder M."/>
            <person name="Majcherczyk A."/>
            <person name="Schneider P."/>
            <person name="Aerts A."/>
            <person name="Asiegbu F.O."/>
            <person name="Baker S.E."/>
            <person name="Barry K."/>
            <person name="Bendiksby M."/>
            <person name="Blumentritt M."/>
            <person name="Coutinho P.M."/>
            <person name="Cullen D."/>
            <person name="de Vries R.P."/>
            <person name="Gathman A."/>
            <person name="Goodell B."/>
            <person name="Henrissat B."/>
            <person name="Ihrmark K."/>
            <person name="Kauserud H."/>
            <person name="Kohler A."/>
            <person name="LaButti K."/>
            <person name="Lapidus A."/>
            <person name="Lavin J.L."/>
            <person name="Lee Y.-H."/>
            <person name="Lindquist E."/>
            <person name="Lilly W."/>
            <person name="Lucas S."/>
            <person name="Morin E."/>
            <person name="Murat C."/>
            <person name="Oguiza J.A."/>
            <person name="Park J."/>
            <person name="Pisabarro A.G."/>
            <person name="Riley R."/>
            <person name="Rosling A."/>
            <person name="Salamov A."/>
            <person name="Schmidt O."/>
            <person name="Schmutz J."/>
            <person name="Skrede I."/>
            <person name="Stenlid J."/>
            <person name="Wiebenga A."/>
            <person name="Xie X."/>
            <person name="Kuees U."/>
            <person name="Hibbett D.S."/>
            <person name="Hoffmeister D."/>
            <person name="Hoegberg N."/>
            <person name="Martin F."/>
            <person name="Grigoriev I.V."/>
            <person name="Watkinson S.C."/>
        </authorList>
    </citation>
    <scope>NUCLEOTIDE SEQUENCE [LARGE SCALE GENOMIC DNA]</scope>
    <source>
        <strain evidence="3">strain S7.3</strain>
    </source>
</reference>
<dbReference type="EMBL" id="GL945475">
    <property type="protein sequence ID" value="EGO03275.1"/>
    <property type="molecule type" value="Genomic_DNA"/>
</dbReference>
<accession>F8PK35</accession>
<dbReference type="Proteomes" id="UP000008063">
    <property type="component" value="Unassembled WGS sequence"/>
</dbReference>
<dbReference type="AlphaFoldDB" id="F8PK35"/>
<keyword evidence="3" id="KW-1185">Reference proteome</keyword>
<evidence type="ECO:0000313" key="3">
    <source>
        <dbReference type="Proteomes" id="UP000008063"/>
    </source>
</evidence>
<gene>
    <name evidence="2" type="ORF">SERLA73DRAFT_69175</name>
</gene>
<protein>
    <submittedName>
        <fullName evidence="2">Uncharacterized protein</fullName>
    </submittedName>
</protein>
<feature type="compositionally biased region" description="Basic and acidic residues" evidence="1">
    <location>
        <begin position="113"/>
        <end position="125"/>
    </location>
</feature>
<evidence type="ECO:0000313" key="2">
    <source>
        <dbReference type="EMBL" id="EGO03275.1"/>
    </source>
</evidence>
<name>F8PK35_SERL3</name>
<feature type="region of interest" description="Disordered" evidence="1">
    <location>
        <begin position="113"/>
        <end position="141"/>
    </location>
</feature>
<organism evidence="3">
    <name type="scientific">Serpula lacrymans var. lacrymans (strain S7.3)</name>
    <name type="common">Dry rot fungus</name>
    <dbReference type="NCBI Taxonomy" id="936435"/>
    <lineage>
        <taxon>Eukaryota</taxon>
        <taxon>Fungi</taxon>
        <taxon>Dikarya</taxon>
        <taxon>Basidiomycota</taxon>
        <taxon>Agaricomycotina</taxon>
        <taxon>Agaricomycetes</taxon>
        <taxon>Agaricomycetidae</taxon>
        <taxon>Boletales</taxon>
        <taxon>Coniophorineae</taxon>
        <taxon>Serpulaceae</taxon>
        <taxon>Serpula</taxon>
    </lineage>
</organism>
<dbReference type="HOGENOM" id="CLU_1836368_0_0_1"/>
<proteinExistence type="predicted"/>
<sequence length="141" mass="15598">MHPLTVVFVHIKVGQTSRAANSQVLQPCAYLLTPKQKVVKRHHETMNSLLLTECQDEDEEIEDSKSQASTWLDNVRESIKAPEDADFDLESKIDLSAKGLHVVLAEEAEAICGDKGDTKAEKSGQECDSSSSGDSKWPETW</sequence>
<dbReference type="OrthoDB" id="2659304at2759"/>